<dbReference type="PROSITE" id="PS51257">
    <property type="entry name" value="PROKAR_LIPOPROTEIN"/>
    <property type="match status" value="1"/>
</dbReference>
<dbReference type="InterPro" id="IPR001638">
    <property type="entry name" value="Solute-binding_3/MltF_N"/>
</dbReference>
<dbReference type="Pfam" id="PF00497">
    <property type="entry name" value="SBP_bac_3"/>
    <property type="match status" value="1"/>
</dbReference>
<evidence type="ECO:0000256" key="1">
    <source>
        <dbReference type="ARBA" id="ARBA00022729"/>
    </source>
</evidence>
<dbReference type="Proteomes" id="UP000715095">
    <property type="component" value="Unassembled WGS sequence"/>
</dbReference>
<dbReference type="InterPro" id="IPR001320">
    <property type="entry name" value="Iontro_rcpt_C"/>
</dbReference>
<keyword evidence="1" id="KW-0732">Signal</keyword>
<comment type="caution">
    <text evidence="4">The sequence shown here is derived from an EMBL/GenBank/DDBJ whole genome shotgun (WGS) entry which is preliminary data.</text>
</comment>
<gene>
    <name evidence="4" type="ORF">H6A60_03750</name>
</gene>
<dbReference type="Gene3D" id="3.40.190.10">
    <property type="entry name" value="Periplasmic binding protein-like II"/>
    <property type="match status" value="2"/>
</dbReference>
<evidence type="ECO:0000313" key="4">
    <source>
        <dbReference type="EMBL" id="MBM6703601.1"/>
    </source>
</evidence>
<protein>
    <submittedName>
        <fullName evidence="4">Transporter substrate-binding domain-containing protein</fullName>
    </submittedName>
</protein>
<dbReference type="SMART" id="SM00079">
    <property type="entry name" value="PBPe"/>
    <property type="match status" value="1"/>
</dbReference>
<keyword evidence="5" id="KW-1185">Reference proteome</keyword>
<accession>A0ABS2DQJ0</accession>
<evidence type="ECO:0000259" key="2">
    <source>
        <dbReference type="SMART" id="SM00062"/>
    </source>
</evidence>
<dbReference type="RefSeq" id="WP_239477565.1">
    <property type="nucleotide sequence ID" value="NZ_JACJJC010000004.1"/>
</dbReference>
<proteinExistence type="predicted"/>
<dbReference type="PANTHER" id="PTHR35936">
    <property type="entry name" value="MEMBRANE-BOUND LYTIC MUREIN TRANSGLYCOSYLASE F"/>
    <property type="match status" value="1"/>
</dbReference>
<dbReference type="SUPFAM" id="SSF53850">
    <property type="entry name" value="Periplasmic binding protein-like II"/>
    <property type="match status" value="1"/>
</dbReference>
<feature type="domain" description="Ionotropic glutamate receptor C-terminal" evidence="3">
    <location>
        <begin position="45"/>
        <end position="266"/>
    </location>
</feature>
<dbReference type="EMBL" id="JACJJC010000004">
    <property type="protein sequence ID" value="MBM6703601.1"/>
    <property type="molecule type" value="Genomic_DNA"/>
</dbReference>
<reference evidence="4 5" key="1">
    <citation type="journal article" date="2021" name="Sci. Rep.">
        <title>The distribution of antibiotic resistance genes in chicken gut microbiota commensals.</title>
        <authorList>
            <person name="Juricova H."/>
            <person name="Matiasovicova J."/>
            <person name="Kubasova T."/>
            <person name="Cejkova D."/>
            <person name="Rychlik I."/>
        </authorList>
    </citation>
    <scope>NUCLEOTIDE SEQUENCE [LARGE SCALE GENOMIC DNA]</scope>
    <source>
        <strain evidence="4 5">An829</strain>
    </source>
</reference>
<name>A0ABS2DQJ0_9BURK</name>
<evidence type="ECO:0000259" key="3">
    <source>
        <dbReference type="SMART" id="SM00079"/>
    </source>
</evidence>
<dbReference type="PANTHER" id="PTHR35936:SF17">
    <property type="entry name" value="ARGININE-BINDING EXTRACELLULAR PROTEIN ARTP"/>
    <property type="match status" value="1"/>
</dbReference>
<dbReference type="SMART" id="SM00062">
    <property type="entry name" value="PBPb"/>
    <property type="match status" value="1"/>
</dbReference>
<sequence>MNRRTLIALAVAGALVLGGCSESTQPQKNTAQSSGQNLDTMEKTTLTVGMELAYPPFEGKDSSGNPAGVSVDFMRDFGKSIGKEIRIENIAFDGLIPALVTGKVDMVMSSMTVTDARRETVDFSKPYANAMLALLTKKDDALKSVDDLNAEGRTIAAKIGSTGHLFAQKHLTKAKVRALADESACVMEVASGKADAFIYDQLTIYRNWQRNPDTTNALFIAFQDVEPWGVAVRKGDTKLREALDKFIADYRADGGFERLTEKHLAKEKAAFEKLGFKWFFDVQ</sequence>
<organism evidence="4 5">
    <name type="scientific">Sutterella massiliensis</name>
    <dbReference type="NCBI Taxonomy" id="1816689"/>
    <lineage>
        <taxon>Bacteria</taxon>
        <taxon>Pseudomonadati</taxon>
        <taxon>Pseudomonadota</taxon>
        <taxon>Betaproteobacteria</taxon>
        <taxon>Burkholderiales</taxon>
        <taxon>Sutterellaceae</taxon>
        <taxon>Sutterella</taxon>
    </lineage>
</organism>
<feature type="domain" description="Solute-binding protein family 3/N-terminal" evidence="2">
    <location>
        <begin position="45"/>
        <end position="267"/>
    </location>
</feature>
<evidence type="ECO:0000313" key="5">
    <source>
        <dbReference type="Proteomes" id="UP000715095"/>
    </source>
</evidence>
<dbReference type="CDD" id="cd13629">
    <property type="entry name" value="PBP2_Dsm1740"/>
    <property type="match status" value="1"/>
</dbReference>